<proteinExistence type="predicted"/>
<keyword evidence="1" id="KW-0812">Transmembrane</keyword>
<dbReference type="Proteomes" id="UP000007136">
    <property type="component" value="Chromosome"/>
</dbReference>
<reference evidence="2" key="1">
    <citation type="submission" date="2008-04" db="EMBL/GenBank/DDBJ databases">
        <title>Complete sequence of chromosome of Methylobacterium populi BJ001.</title>
        <authorList>
            <consortium name="US DOE Joint Genome Institute"/>
            <person name="Copeland A."/>
            <person name="Lucas S."/>
            <person name="Lapidus A."/>
            <person name="Glavina del Rio T."/>
            <person name="Dalin E."/>
            <person name="Tice H."/>
            <person name="Bruce D."/>
            <person name="Goodwin L."/>
            <person name="Pitluck S."/>
            <person name="Chertkov O."/>
            <person name="Brettin T."/>
            <person name="Detter J.C."/>
            <person name="Han C."/>
            <person name="Kuske C.R."/>
            <person name="Schmutz J."/>
            <person name="Larimer F."/>
            <person name="Land M."/>
            <person name="Hauser L."/>
            <person name="Kyrpides N."/>
            <person name="Mikhailova N."/>
            <person name="Marx C."/>
            <person name="Richardson P."/>
        </authorList>
    </citation>
    <scope>NUCLEOTIDE SEQUENCE [LARGE SCALE GENOMIC DNA]</scope>
    <source>
        <strain evidence="2">BJ001</strain>
    </source>
</reference>
<evidence type="ECO:0000256" key="1">
    <source>
        <dbReference type="SAM" id="Phobius"/>
    </source>
</evidence>
<accession>B1ZD04</accession>
<organism evidence="2 3">
    <name type="scientific">Methylorubrum populi (strain ATCC BAA-705 / NCIMB 13946 / BJ001)</name>
    <name type="common">Methylobacterium populi</name>
    <dbReference type="NCBI Taxonomy" id="441620"/>
    <lineage>
        <taxon>Bacteria</taxon>
        <taxon>Pseudomonadati</taxon>
        <taxon>Pseudomonadota</taxon>
        <taxon>Alphaproteobacteria</taxon>
        <taxon>Hyphomicrobiales</taxon>
        <taxon>Methylobacteriaceae</taxon>
        <taxon>Methylorubrum</taxon>
    </lineage>
</organism>
<dbReference type="RefSeq" id="WP_012454595.1">
    <property type="nucleotide sequence ID" value="NC_010725.1"/>
</dbReference>
<dbReference type="STRING" id="441620.Mpop_2718"/>
<evidence type="ECO:0000313" key="3">
    <source>
        <dbReference type="Proteomes" id="UP000007136"/>
    </source>
</evidence>
<keyword evidence="1" id="KW-1133">Transmembrane helix</keyword>
<protein>
    <submittedName>
        <fullName evidence="2">Uncharacterized protein</fullName>
    </submittedName>
</protein>
<gene>
    <name evidence="2" type="ordered locus">Mpop_2718</name>
</gene>
<sequence length="48" mass="4974">MDFPVSAAVAIGAGLLLPHIFWGTLPGTAVLAEAFLAGALVRIVWLAR</sequence>
<dbReference type="HOGENOM" id="CLU_3154787_0_0_5"/>
<keyword evidence="1" id="KW-0472">Membrane</keyword>
<dbReference type="EMBL" id="CP001029">
    <property type="protein sequence ID" value="ACB80873.1"/>
    <property type="molecule type" value="Genomic_DNA"/>
</dbReference>
<dbReference type="AlphaFoldDB" id="B1ZD04"/>
<name>B1ZD04_METPB</name>
<feature type="transmembrane region" description="Helical" evidence="1">
    <location>
        <begin position="20"/>
        <end position="45"/>
    </location>
</feature>
<dbReference type="KEGG" id="mpo:Mpop_2718"/>
<evidence type="ECO:0000313" key="2">
    <source>
        <dbReference type="EMBL" id="ACB80873.1"/>
    </source>
</evidence>